<dbReference type="Pfam" id="PF07690">
    <property type="entry name" value="MFS_1"/>
    <property type="match status" value="1"/>
</dbReference>
<evidence type="ECO:0000313" key="7">
    <source>
        <dbReference type="RefSeq" id="XP_013789865.2"/>
    </source>
</evidence>
<organism evidence="6 7">
    <name type="scientific">Limulus polyphemus</name>
    <name type="common">Atlantic horseshoe crab</name>
    <dbReference type="NCBI Taxonomy" id="6850"/>
    <lineage>
        <taxon>Eukaryota</taxon>
        <taxon>Metazoa</taxon>
        <taxon>Ecdysozoa</taxon>
        <taxon>Arthropoda</taxon>
        <taxon>Chelicerata</taxon>
        <taxon>Merostomata</taxon>
        <taxon>Xiphosura</taxon>
        <taxon>Limulidae</taxon>
        <taxon>Limulus</taxon>
    </lineage>
</organism>
<accession>A0ABM1BW78</accession>
<feature type="transmembrane region" description="Helical" evidence="5">
    <location>
        <begin position="94"/>
        <end position="114"/>
    </location>
</feature>
<feature type="transmembrane region" description="Helical" evidence="5">
    <location>
        <begin position="24"/>
        <end position="45"/>
    </location>
</feature>
<sequence length="409" mass="46702">MKEKTEDQFNENEKERFQKQPSRLTIFLQIIKTMRIEPFLFLFMFGESARRASLQNLLEDKACHLYFQFPTEICSNLSNYTTKEDDVTRVANNYSMIITLISMIPGIFLSVIVGPWSDKHGRKIPMLFATFGVILELIGYLLTAIFFDLPLYYNVLSAIPAGLTAGMIIILGSVFSMISETSSKKYRTVKFFLLEMSIILGSPLGTEVGGQLYRFYGYVCVFAVSLGVVTISFLWVLFFVQDSKKYEHHMKIKDLIKDLFSIENIKNSFHTCIKKRENHVRAQIWLLMITMCCLMMGFMGTSSIGYFYAQKMYNWEVTQYSDVSAIFSIAKAVLMLPLVIILTKIYNVKEPVIGILGAISIMTENIIKGLSTYQWLYYLSNVVSIPAILAAVAVRSRMSKLVPQEELGE</sequence>
<feature type="transmembrane region" description="Helical" evidence="5">
    <location>
        <begin position="215"/>
        <end position="240"/>
    </location>
</feature>
<dbReference type="Proteomes" id="UP000694941">
    <property type="component" value="Unplaced"/>
</dbReference>
<evidence type="ECO:0000256" key="2">
    <source>
        <dbReference type="ARBA" id="ARBA00022692"/>
    </source>
</evidence>
<feature type="transmembrane region" description="Helical" evidence="5">
    <location>
        <begin position="159"/>
        <end position="179"/>
    </location>
</feature>
<keyword evidence="6" id="KW-1185">Reference proteome</keyword>
<evidence type="ECO:0000313" key="6">
    <source>
        <dbReference type="Proteomes" id="UP000694941"/>
    </source>
</evidence>
<keyword evidence="4 5" id="KW-0472">Membrane</keyword>
<reference evidence="7" key="1">
    <citation type="submission" date="2025-08" db="UniProtKB">
        <authorList>
            <consortium name="RefSeq"/>
        </authorList>
    </citation>
    <scope>IDENTIFICATION</scope>
    <source>
        <tissue evidence="7">Muscle</tissue>
    </source>
</reference>
<feature type="transmembrane region" description="Helical" evidence="5">
    <location>
        <begin position="320"/>
        <end position="340"/>
    </location>
</feature>
<gene>
    <name evidence="7" type="primary">LOC106473732</name>
</gene>
<dbReference type="InterPro" id="IPR011701">
    <property type="entry name" value="MFS"/>
</dbReference>
<evidence type="ECO:0000256" key="5">
    <source>
        <dbReference type="SAM" id="Phobius"/>
    </source>
</evidence>
<evidence type="ECO:0000256" key="3">
    <source>
        <dbReference type="ARBA" id="ARBA00022989"/>
    </source>
</evidence>
<dbReference type="RefSeq" id="XP_013789865.2">
    <property type="nucleotide sequence ID" value="XM_013934411.2"/>
</dbReference>
<evidence type="ECO:0000256" key="4">
    <source>
        <dbReference type="ARBA" id="ARBA00023136"/>
    </source>
</evidence>
<feature type="transmembrane region" description="Helical" evidence="5">
    <location>
        <begin position="191"/>
        <end position="209"/>
    </location>
</feature>
<dbReference type="PANTHER" id="PTHR23507:SF1">
    <property type="entry name" value="FI18259P1-RELATED"/>
    <property type="match status" value="1"/>
</dbReference>
<keyword evidence="2 5" id="KW-0812">Transmembrane</keyword>
<dbReference type="GeneID" id="106473732"/>
<name>A0ABM1BW78_LIMPO</name>
<dbReference type="SUPFAM" id="SSF103473">
    <property type="entry name" value="MFS general substrate transporter"/>
    <property type="match status" value="1"/>
</dbReference>
<dbReference type="InterPro" id="IPR036259">
    <property type="entry name" value="MFS_trans_sf"/>
</dbReference>
<feature type="transmembrane region" description="Helical" evidence="5">
    <location>
        <begin position="284"/>
        <end position="308"/>
    </location>
</feature>
<evidence type="ECO:0000256" key="1">
    <source>
        <dbReference type="ARBA" id="ARBA00004141"/>
    </source>
</evidence>
<dbReference type="PANTHER" id="PTHR23507">
    <property type="entry name" value="ZGC:174356"/>
    <property type="match status" value="1"/>
</dbReference>
<dbReference type="Gene3D" id="1.20.1250.20">
    <property type="entry name" value="MFS general substrate transporter like domains"/>
    <property type="match status" value="1"/>
</dbReference>
<comment type="subcellular location">
    <subcellularLocation>
        <location evidence="1">Membrane</location>
        <topology evidence="1">Multi-pass membrane protein</topology>
    </subcellularLocation>
</comment>
<feature type="transmembrane region" description="Helical" evidence="5">
    <location>
        <begin position="376"/>
        <end position="394"/>
    </location>
</feature>
<proteinExistence type="predicted"/>
<feature type="transmembrane region" description="Helical" evidence="5">
    <location>
        <begin position="126"/>
        <end position="147"/>
    </location>
</feature>
<keyword evidence="3 5" id="KW-1133">Transmembrane helix</keyword>
<protein>
    <submittedName>
        <fullName evidence="7">Proton-coupled folate transporter-like</fullName>
    </submittedName>
</protein>